<name>A0A9D3LY97_ANGAN</name>
<accession>A0A9D3LY97</accession>
<reference evidence="1" key="1">
    <citation type="submission" date="2021-01" db="EMBL/GenBank/DDBJ databases">
        <title>A chromosome-scale assembly of European eel, Anguilla anguilla.</title>
        <authorList>
            <person name="Henkel C."/>
            <person name="Jong-Raadsen S.A."/>
            <person name="Dufour S."/>
            <person name="Weltzien F.-A."/>
            <person name="Palstra A.P."/>
            <person name="Pelster B."/>
            <person name="Spaink H.P."/>
            <person name="Van Den Thillart G.E."/>
            <person name="Jansen H."/>
            <person name="Zahm M."/>
            <person name="Klopp C."/>
            <person name="Cedric C."/>
            <person name="Louis A."/>
            <person name="Berthelot C."/>
            <person name="Parey E."/>
            <person name="Roest Crollius H."/>
            <person name="Montfort J."/>
            <person name="Robinson-Rechavi M."/>
            <person name="Bucao C."/>
            <person name="Bouchez O."/>
            <person name="Gislard M."/>
            <person name="Lluch J."/>
            <person name="Milhes M."/>
            <person name="Lampietro C."/>
            <person name="Lopez Roques C."/>
            <person name="Donnadieu C."/>
            <person name="Braasch I."/>
            <person name="Desvignes T."/>
            <person name="Postlethwait J."/>
            <person name="Bobe J."/>
            <person name="Guiguen Y."/>
            <person name="Dirks R."/>
        </authorList>
    </citation>
    <scope>NUCLEOTIDE SEQUENCE</scope>
    <source>
        <strain evidence="1">Tag_6206</strain>
        <tissue evidence="1">Liver</tissue>
    </source>
</reference>
<protein>
    <submittedName>
        <fullName evidence="1">Uncharacterized protein</fullName>
    </submittedName>
</protein>
<dbReference type="Proteomes" id="UP001044222">
    <property type="component" value="Chromosome 11"/>
</dbReference>
<dbReference type="EMBL" id="JAFIRN010000011">
    <property type="protein sequence ID" value="KAG5839209.1"/>
    <property type="molecule type" value="Genomic_DNA"/>
</dbReference>
<sequence>MALRDGHEREREGSSCRLRVSLNELQKTVISLPFRQYPLVLRQKAMANISVFTLGPRTVFRMQGPRLGARCRLEEWSRSRLFLCQMPPGAFTSSSPGPLRR</sequence>
<comment type="caution">
    <text evidence="1">The sequence shown here is derived from an EMBL/GenBank/DDBJ whole genome shotgun (WGS) entry which is preliminary data.</text>
</comment>
<organism evidence="1 2">
    <name type="scientific">Anguilla anguilla</name>
    <name type="common">European freshwater eel</name>
    <name type="synonym">Muraena anguilla</name>
    <dbReference type="NCBI Taxonomy" id="7936"/>
    <lineage>
        <taxon>Eukaryota</taxon>
        <taxon>Metazoa</taxon>
        <taxon>Chordata</taxon>
        <taxon>Craniata</taxon>
        <taxon>Vertebrata</taxon>
        <taxon>Euteleostomi</taxon>
        <taxon>Actinopterygii</taxon>
        <taxon>Neopterygii</taxon>
        <taxon>Teleostei</taxon>
        <taxon>Anguilliformes</taxon>
        <taxon>Anguillidae</taxon>
        <taxon>Anguilla</taxon>
    </lineage>
</organism>
<evidence type="ECO:0000313" key="1">
    <source>
        <dbReference type="EMBL" id="KAG5839209.1"/>
    </source>
</evidence>
<dbReference type="AlphaFoldDB" id="A0A9D3LY97"/>
<keyword evidence="2" id="KW-1185">Reference proteome</keyword>
<evidence type="ECO:0000313" key="2">
    <source>
        <dbReference type="Proteomes" id="UP001044222"/>
    </source>
</evidence>
<gene>
    <name evidence="1" type="ORF">ANANG_G00202580</name>
</gene>
<proteinExistence type="predicted"/>